<dbReference type="OrthoDB" id="5835618at2759"/>
<dbReference type="Proteomes" id="UP000594260">
    <property type="component" value="Unplaced"/>
</dbReference>
<sequence length="415" mass="47561">MRVTQVLLKINKYRYYKELWQNRRSIRKVKDLGIPQFLIDKKIPVYDAVSFASKPDRVVDLNSFFPEKPNRRESRWAYMIGHKTRLLEGASQAQILTNSIAHSKLPKEYQNAFNSMSLNEDETKWLQNRLEIIKLDSKQFKLPHRVDPQRPWHRFPREYGPGIGRRTFELMSALNDFVRLNSTRDRAVYKPLVHELSCQYIGMPKKNPDGSLGVNPYVYQGYASSAVTVPIPLSVLTSSSSSDVSGPTGSLPSMYPALPEMDLCKKFDYEPKTFCPLSPCPFTKDGVQKSSVSLHTLFITHPWENDDWKPSEKLGRAIMQSFTFAAAYTVGRLGEVVSTEGSCLPVADRLRLQTVYHDLDTVGFIVYHLNTLAQGSSYEPNGAIRNELYHECAPLRENDELNPRVLKWLKVFYEA</sequence>
<dbReference type="EnsemblMetazoa" id="XM_022813554">
    <property type="protein sequence ID" value="XP_022669289"/>
    <property type="gene ID" value="LOC111253724"/>
</dbReference>
<dbReference type="InterPro" id="IPR052482">
    <property type="entry name" value="mtLSU_mL37"/>
</dbReference>
<organism evidence="1 2">
    <name type="scientific">Varroa destructor</name>
    <name type="common">Honeybee mite</name>
    <dbReference type="NCBI Taxonomy" id="109461"/>
    <lineage>
        <taxon>Eukaryota</taxon>
        <taxon>Metazoa</taxon>
        <taxon>Ecdysozoa</taxon>
        <taxon>Arthropoda</taxon>
        <taxon>Chelicerata</taxon>
        <taxon>Arachnida</taxon>
        <taxon>Acari</taxon>
        <taxon>Parasitiformes</taxon>
        <taxon>Mesostigmata</taxon>
        <taxon>Gamasina</taxon>
        <taxon>Dermanyssoidea</taxon>
        <taxon>Varroidae</taxon>
        <taxon>Varroa</taxon>
    </lineage>
</organism>
<reference evidence="1" key="1">
    <citation type="submission" date="2021-01" db="UniProtKB">
        <authorList>
            <consortium name="EnsemblMetazoa"/>
        </authorList>
    </citation>
    <scope>IDENTIFICATION</scope>
</reference>
<keyword evidence="2" id="KW-1185">Reference proteome</keyword>
<dbReference type="RefSeq" id="XP_022669289.1">
    <property type="nucleotide sequence ID" value="XM_022813554.1"/>
</dbReference>
<dbReference type="PANTHER" id="PTHR15889:SF2">
    <property type="entry name" value="LARGE RIBOSOMAL SUBUNIT PROTEIN ML37"/>
    <property type="match status" value="1"/>
</dbReference>
<evidence type="ECO:0000313" key="2">
    <source>
        <dbReference type="Proteomes" id="UP000594260"/>
    </source>
</evidence>
<dbReference type="PANTHER" id="PTHR15889">
    <property type="entry name" value="MITOCHONDRIAL RIBOSOMAL PROTEIN L37"/>
    <property type="match status" value="1"/>
</dbReference>
<protein>
    <submittedName>
        <fullName evidence="1">Uncharacterized protein</fullName>
    </submittedName>
</protein>
<name>A0A7M7KQS8_VARDE</name>
<dbReference type="FunCoup" id="A0A7M7KQS8">
    <property type="interactions" value="597"/>
</dbReference>
<dbReference type="GO" id="GO:0005739">
    <property type="term" value="C:mitochondrion"/>
    <property type="evidence" value="ECO:0007669"/>
    <property type="project" value="TreeGrafter"/>
</dbReference>
<dbReference type="CTD" id="51253"/>
<evidence type="ECO:0000313" key="1">
    <source>
        <dbReference type="EnsemblMetazoa" id="XP_022669289"/>
    </source>
</evidence>
<dbReference type="InParanoid" id="A0A7M7KQS8"/>
<dbReference type="KEGG" id="vde:111253724"/>
<dbReference type="AlphaFoldDB" id="A0A7M7KQS8"/>
<proteinExistence type="predicted"/>
<dbReference type="GeneID" id="111253724"/>
<accession>A0A7M7KQS8</accession>